<evidence type="ECO:0000256" key="4">
    <source>
        <dbReference type="ARBA" id="ARBA00038114"/>
    </source>
</evidence>
<dbReference type="PANTHER" id="PTHR13183">
    <property type="entry name" value="AXONEMAL INNER ARM DYNEIN LIGHT CHAIN 28"/>
    <property type="match status" value="1"/>
</dbReference>
<name>A0A8S9Y194_APOLU</name>
<evidence type="ECO:0000313" key="8">
    <source>
        <dbReference type="Proteomes" id="UP000466442"/>
    </source>
</evidence>
<accession>A0A8S9Y194</accession>
<dbReference type="Pfam" id="PF10211">
    <property type="entry name" value="Ax_dynein_light"/>
    <property type="match status" value="1"/>
</dbReference>
<proteinExistence type="inferred from homology"/>
<keyword evidence="3" id="KW-0505">Motor protein</keyword>
<gene>
    <name evidence="7" type="ORF">GE061_011837</name>
</gene>
<feature type="coiled-coil region" evidence="5">
    <location>
        <begin position="199"/>
        <end position="269"/>
    </location>
</feature>
<sequence>MDYFTFGIEPRKIWFWASDMAGSITTEDINEIIITDETTLLNYTEPFPVDENSDKIGKNRGPRRTPKRDLGSDITEMTQEILDMISPPLEFHADGSLWRQQVSIEPMTRADVHKLGENLNIRLRARQARSAGICAVRLDLFSQLFDELIRQVTLNCGERGLLLLRIRDELQLTLATHAALFEGSVAFGSKKASQSEEGQDDFNDEIETLNGDIDNIKKDIRNLKFKYQMMEIRAEEIKVAQQKKHKDEIAFLNKTNQQLKDLKSRLEECIQPDSDNEVSGGEEAQLESIIAPKK</sequence>
<organism evidence="7 8">
    <name type="scientific">Apolygus lucorum</name>
    <name type="common">Small green plant bug</name>
    <name type="synonym">Lygocoris lucorum</name>
    <dbReference type="NCBI Taxonomy" id="248454"/>
    <lineage>
        <taxon>Eukaryota</taxon>
        <taxon>Metazoa</taxon>
        <taxon>Ecdysozoa</taxon>
        <taxon>Arthropoda</taxon>
        <taxon>Hexapoda</taxon>
        <taxon>Insecta</taxon>
        <taxon>Pterygota</taxon>
        <taxon>Neoptera</taxon>
        <taxon>Paraneoptera</taxon>
        <taxon>Hemiptera</taxon>
        <taxon>Heteroptera</taxon>
        <taxon>Panheteroptera</taxon>
        <taxon>Cimicomorpha</taxon>
        <taxon>Miridae</taxon>
        <taxon>Mirini</taxon>
        <taxon>Apolygus</taxon>
    </lineage>
</organism>
<dbReference type="GO" id="GO:0045504">
    <property type="term" value="F:dynein heavy chain binding"/>
    <property type="evidence" value="ECO:0007669"/>
    <property type="project" value="TreeGrafter"/>
</dbReference>
<protein>
    <submittedName>
        <fullName evidence="7">Uncharacterized protein</fullName>
    </submittedName>
</protein>
<dbReference type="Proteomes" id="UP000466442">
    <property type="component" value="Unassembled WGS sequence"/>
</dbReference>
<comment type="similarity">
    <text evidence="4">Belongs to the inner dynein arm light chain family.</text>
</comment>
<reference evidence="7" key="1">
    <citation type="journal article" date="2021" name="Mol. Ecol. Resour.">
        <title>Apolygus lucorum genome provides insights into omnivorousness and mesophyll feeding.</title>
        <authorList>
            <person name="Liu Y."/>
            <person name="Liu H."/>
            <person name="Wang H."/>
            <person name="Huang T."/>
            <person name="Liu B."/>
            <person name="Yang B."/>
            <person name="Yin L."/>
            <person name="Li B."/>
            <person name="Zhang Y."/>
            <person name="Zhang S."/>
            <person name="Jiang F."/>
            <person name="Zhang X."/>
            <person name="Ren Y."/>
            <person name="Wang B."/>
            <person name="Wang S."/>
            <person name="Lu Y."/>
            <person name="Wu K."/>
            <person name="Fan W."/>
            <person name="Wang G."/>
        </authorList>
    </citation>
    <scope>NUCLEOTIDE SEQUENCE</scope>
    <source>
        <strain evidence="7">12Hb</strain>
    </source>
</reference>
<dbReference type="EMBL" id="WIXP02000003">
    <property type="protein sequence ID" value="KAF6214106.1"/>
    <property type="molecule type" value="Genomic_DNA"/>
</dbReference>
<evidence type="ECO:0000256" key="5">
    <source>
        <dbReference type="SAM" id="Coils"/>
    </source>
</evidence>
<evidence type="ECO:0000256" key="3">
    <source>
        <dbReference type="ARBA" id="ARBA00023175"/>
    </source>
</evidence>
<keyword evidence="8" id="KW-1185">Reference proteome</keyword>
<evidence type="ECO:0000256" key="1">
    <source>
        <dbReference type="ARBA" id="ARBA00023017"/>
    </source>
</evidence>
<feature type="region of interest" description="Disordered" evidence="6">
    <location>
        <begin position="271"/>
        <end position="294"/>
    </location>
</feature>
<evidence type="ECO:0000256" key="6">
    <source>
        <dbReference type="SAM" id="MobiDB-lite"/>
    </source>
</evidence>
<dbReference type="GO" id="GO:0030286">
    <property type="term" value="C:dynein complex"/>
    <property type="evidence" value="ECO:0007669"/>
    <property type="project" value="UniProtKB-KW"/>
</dbReference>
<keyword evidence="1" id="KW-0243">Dynein</keyword>
<dbReference type="PANTHER" id="PTHR13183:SF0">
    <property type="entry name" value="AXONEMAL DYNEIN LIGHT INTERMEDIATE POLYPEPTIDE 1"/>
    <property type="match status" value="1"/>
</dbReference>
<dbReference type="InterPro" id="IPR019347">
    <property type="entry name" value="Axonemal_dynein_light_chain"/>
</dbReference>
<evidence type="ECO:0000313" key="7">
    <source>
        <dbReference type="EMBL" id="KAF6214106.1"/>
    </source>
</evidence>
<dbReference type="GO" id="GO:0097546">
    <property type="term" value="C:ciliary base"/>
    <property type="evidence" value="ECO:0007669"/>
    <property type="project" value="TreeGrafter"/>
</dbReference>
<evidence type="ECO:0000256" key="2">
    <source>
        <dbReference type="ARBA" id="ARBA00023054"/>
    </source>
</evidence>
<dbReference type="GO" id="GO:0005930">
    <property type="term" value="C:axoneme"/>
    <property type="evidence" value="ECO:0007669"/>
    <property type="project" value="TreeGrafter"/>
</dbReference>
<dbReference type="OrthoDB" id="273640at2759"/>
<comment type="caution">
    <text evidence="7">The sequence shown here is derived from an EMBL/GenBank/DDBJ whole genome shotgun (WGS) entry which is preliminary data.</text>
</comment>
<keyword evidence="2 5" id="KW-0175">Coiled coil</keyword>
<feature type="region of interest" description="Disordered" evidence="6">
    <location>
        <begin position="51"/>
        <end position="70"/>
    </location>
</feature>
<dbReference type="AlphaFoldDB" id="A0A8S9Y194"/>